<dbReference type="Proteomes" id="UP000229612">
    <property type="component" value="Unassembled WGS sequence"/>
</dbReference>
<dbReference type="SMART" id="SM01152">
    <property type="entry name" value="DUF167"/>
    <property type="match status" value="1"/>
</dbReference>
<evidence type="ECO:0000256" key="1">
    <source>
        <dbReference type="ARBA" id="ARBA00010364"/>
    </source>
</evidence>
<dbReference type="Gene3D" id="3.30.1200.10">
    <property type="entry name" value="YggU-like"/>
    <property type="match status" value="1"/>
</dbReference>
<dbReference type="SUPFAM" id="SSF69786">
    <property type="entry name" value="YggU-like"/>
    <property type="match status" value="1"/>
</dbReference>
<dbReference type="InterPro" id="IPR003746">
    <property type="entry name" value="DUF167"/>
</dbReference>
<evidence type="ECO:0000313" key="2">
    <source>
        <dbReference type="EMBL" id="PIR85815.1"/>
    </source>
</evidence>
<accession>A0A2H0UJ38</accession>
<gene>
    <name evidence="2" type="ORF">COU14_02330</name>
</gene>
<evidence type="ECO:0000313" key="3">
    <source>
        <dbReference type="Proteomes" id="UP000229612"/>
    </source>
</evidence>
<proteinExistence type="inferred from homology"/>
<dbReference type="NCBIfam" id="TIGR00251">
    <property type="entry name" value="DUF167 family protein"/>
    <property type="match status" value="1"/>
</dbReference>
<dbReference type="EMBL" id="PFBG01000025">
    <property type="protein sequence ID" value="PIR85815.1"/>
    <property type="molecule type" value="Genomic_DNA"/>
</dbReference>
<name>A0A2H0UJ38_9BACT</name>
<dbReference type="InterPro" id="IPR036591">
    <property type="entry name" value="YggU-like_sf"/>
</dbReference>
<dbReference type="Pfam" id="PF02594">
    <property type="entry name" value="DUF167"/>
    <property type="match status" value="1"/>
</dbReference>
<reference evidence="3" key="1">
    <citation type="submission" date="2017-09" db="EMBL/GenBank/DDBJ databases">
        <title>Depth-based differentiation of microbial function through sediment-hosted aquifers and enrichment of novel symbionts in the deep terrestrial subsurface.</title>
        <authorList>
            <person name="Probst A.J."/>
            <person name="Ladd B."/>
            <person name="Jarett J.K."/>
            <person name="Geller-Mcgrath D.E."/>
            <person name="Sieber C.M.K."/>
            <person name="Emerson J.B."/>
            <person name="Anantharaman K."/>
            <person name="Thomas B.C."/>
            <person name="Malmstrom R."/>
            <person name="Stieglmeier M."/>
            <person name="Klingl A."/>
            <person name="Woyke T."/>
            <person name="Ryan C.M."/>
            <person name="Banfield J.F."/>
        </authorList>
    </citation>
    <scope>NUCLEOTIDE SEQUENCE [LARGE SCALE GENOMIC DNA]</scope>
</reference>
<comment type="caution">
    <text evidence="2">The sequence shown here is derived from an EMBL/GenBank/DDBJ whole genome shotgun (WGS) entry which is preliminary data.</text>
</comment>
<protein>
    <submittedName>
        <fullName evidence="2">Uncharacterized protein</fullName>
    </submittedName>
</protein>
<dbReference type="AlphaFoldDB" id="A0A2H0UJ38"/>
<sequence>MYIKVYVTPGSRKEVIEKESPTIYRIKVREPKERNLANVRLRQILAEEFKIDFGQVKLVSGHRSPTKVFDVLKV</sequence>
<organism evidence="2 3">
    <name type="scientific">Candidatus Kaiserbacteria bacterium CG10_big_fil_rev_8_21_14_0_10_44_10</name>
    <dbReference type="NCBI Taxonomy" id="1974606"/>
    <lineage>
        <taxon>Bacteria</taxon>
        <taxon>Candidatus Kaiseribacteriota</taxon>
    </lineage>
</organism>
<comment type="similarity">
    <text evidence="1">Belongs to the UPF0235 family.</text>
</comment>